<feature type="non-terminal residue" evidence="1">
    <location>
        <position position="52"/>
    </location>
</feature>
<proteinExistence type="predicted"/>
<dbReference type="EMBL" id="QKWP01001455">
    <property type="protein sequence ID" value="RIB08834.1"/>
    <property type="molecule type" value="Genomic_DNA"/>
</dbReference>
<organism evidence="1 2">
    <name type="scientific">Gigaspora rosea</name>
    <dbReference type="NCBI Taxonomy" id="44941"/>
    <lineage>
        <taxon>Eukaryota</taxon>
        <taxon>Fungi</taxon>
        <taxon>Fungi incertae sedis</taxon>
        <taxon>Mucoromycota</taxon>
        <taxon>Glomeromycotina</taxon>
        <taxon>Glomeromycetes</taxon>
        <taxon>Diversisporales</taxon>
        <taxon>Gigasporaceae</taxon>
        <taxon>Gigaspora</taxon>
    </lineage>
</organism>
<sequence length="52" mass="6376">MISVQANIKLRKLDFLVCITWILKFGRDRQNFFLIYHKYYSQSDFILNTLFI</sequence>
<protein>
    <submittedName>
        <fullName evidence="1">Uncharacterized protein</fullName>
    </submittedName>
</protein>
<name>A0A397UF76_9GLOM</name>
<evidence type="ECO:0000313" key="1">
    <source>
        <dbReference type="EMBL" id="RIB08834.1"/>
    </source>
</evidence>
<evidence type="ECO:0000313" key="2">
    <source>
        <dbReference type="Proteomes" id="UP000266673"/>
    </source>
</evidence>
<dbReference type="AlphaFoldDB" id="A0A397UF76"/>
<keyword evidence="2" id="KW-1185">Reference proteome</keyword>
<accession>A0A397UF76</accession>
<reference evidence="1 2" key="1">
    <citation type="submission" date="2018-06" db="EMBL/GenBank/DDBJ databases">
        <title>Comparative genomics reveals the genomic features of Rhizophagus irregularis, R. cerebriforme, R. diaphanum and Gigaspora rosea, and their symbiotic lifestyle signature.</title>
        <authorList>
            <person name="Morin E."/>
            <person name="San Clemente H."/>
            <person name="Chen E.C.H."/>
            <person name="De La Providencia I."/>
            <person name="Hainaut M."/>
            <person name="Kuo A."/>
            <person name="Kohler A."/>
            <person name="Murat C."/>
            <person name="Tang N."/>
            <person name="Roy S."/>
            <person name="Loubradou J."/>
            <person name="Henrissat B."/>
            <person name="Grigoriev I.V."/>
            <person name="Corradi N."/>
            <person name="Roux C."/>
            <person name="Martin F.M."/>
        </authorList>
    </citation>
    <scope>NUCLEOTIDE SEQUENCE [LARGE SCALE GENOMIC DNA]</scope>
    <source>
        <strain evidence="1 2">DAOM 194757</strain>
    </source>
</reference>
<comment type="caution">
    <text evidence="1">The sequence shown here is derived from an EMBL/GenBank/DDBJ whole genome shotgun (WGS) entry which is preliminary data.</text>
</comment>
<gene>
    <name evidence="1" type="ORF">C2G38_2110141</name>
</gene>
<dbReference type="Proteomes" id="UP000266673">
    <property type="component" value="Unassembled WGS sequence"/>
</dbReference>